<accession>A0A517Y440</accession>
<organism evidence="1 2">
    <name type="scientific">Anatilimnocola aggregata</name>
    <dbReference type="NCBI Taxonomy" id="2528021"/>
    <lineage>
        <taxon>Bacteria</taxon>
        <taxon>Pseudomonadati</taxon>
        <taxon>Planctomycetota</taxon>
        <taxon>Planctomycetia</taxon>
        <taxon>Pirellulales</taxon>
        <taxon>Pirellulaceae</taxon>
        <taxon>Anatilimnocola</taxon>
    </lineage>
</organism>
<evidence type="ECO:0000313" key="2">
    <source>
        <dbReference type="Proteomes" id="UP000315017"/>
    </source>
</evidence>
<dbReference type="InterPro" id="IPR006311">
    <property type="entry name" value="TAT_signal"/>
</dbReference>
<dbReference type="AlphaFoldDB" id="A0A517Y440"/>
<evidence type="ECO:0000313" key="1">
    <source>
        <dbReference type="EMBL" id="QDU25019.1"/>
    </source>
</evidence>
<proteinExistence type="predicted"/>
<keyword evidence="2" id="KW-1185">Reference proteome</keyword>
<dbReference type="KEGG" id="aagg:ETAA8_00800"/>
<protein>
    <recommendedName>
        <fullName evidence="3">DUF1552 domain-containing protein</fullName>
    </recommendedName>
</protein>
<dbReference type="RefSeq" id="WP_145083230.1">
    <property type="nucleotide sequence ID" value="NZ_CP036274.1"/>
</dbReference>
<dbReference type="InterPro" id="IPR011447">
    <property type="entry name" value="DUF1552"/>
</dbReference>
<dbReference type="PROSITE" id="PS51318">
    <property type="entry name" value="TAT"/>
    <property type="match status" value="1"/>
</dbReference>
<dbReference type="Pfam" id="PF07586">
    <property type="entry name" value="HXXSHH"/>
    <property type="match status" value="1"/>
</dbReference>
<dbReference type="Proteomes" id="UP000315017">
    <property type="component" value="Chromosome"/>
</dbReference>
<evidence type="ECO:0008006" key="3">
    <source>
        <dbReference type="Google" id="ProtNLM"/>
    </source>
</evidence>
<dbReference type="OrthoDB" id="230029at2"/>
<sequence length="451" mass="48673">MNIIDRRSLLKGVTLGAGAFVLQPVLRSLAAEAAGKAAPRRIVFFIEGNGMNPDHIQPLGLERPEKGSDKLIDDSLAKYKLPDPIIALSPFKDRMTIIQGLSHKIASGRGHSPEYGSLGCYSGAAGPIEQTIDAALAAKLPSVVPHLGLALTPGADQIVDYSCSVTSKGKPLPFHCQPELAFQSLFGSAAGGEAAKIPFLRKKLMDYMSGDIKRVQSRLAGPERESLDRYLEAYESMLDRQQGIAGMKDALRANMPNTDKFKSTAETDRLEAQCDMAVSSLLSGLTNVVTIAACTGNKYMQWNSLGMALRTNAIGHGGGENGKTSDELLRIIRSFHAERIAALAKKLDAVKEGDGTVLDNTLIVYMSDYGDRHHPSYTQWPVVLIGNLGGQLKANGRYLEYPRYGVTGHRTLGTLYQGLLHAVGDKREQFNNVDLALDKNATQGPLSDILA</sequence>
<dbReference type="EMBL" id="CP036274">
    <property type="protein sequence ID" value="QDU25019.1"/>
    <property type="molecule type" value="Genomic_DNA"/>
</dbReference>
<name>A0A517Y440_9BACT</name>
<gene>
    <name evidence="1" type="ORF">ETAA8_00800</name>
</gene>
<reference evidence="1 2" key="1">
    <citation type="submission" date="2019-02" db="EMBL/GenBank/DDBJ databases">
        <title>Deep-cultivation of Planctomycetes and their phenomic and genomic characterization uncovers novel biology.</title>
        <authorList>
            <person name="Wiegand S."/>
            <person name="Jogler M."/>
            <person name="Boedeker C."/>
            <person name="Pinto D."/>
            <person name="Vollmers J."/>
            <person name="Rivas-Marin E."/>
            <person name="Kohn T."/>
            <person name="Peeters S.H."/>
            <person name="Heuer A."/>
            <person name="Rast P."/>
            <person name="Oberbeckmann S."/>
            <person name="Bunk B."/>
            <person name="Jeske O."/>
            <person name="Meyerdierks A."/>
            <person name="Storesund J.E."/>
            <person name="Kallscheuer N."/>
            <person name="Luecker S."/>
            <person name="Lage O.M."/>
            <person name="Pohl T."/>
            <person name="Merkel B.J."/>
            <person name="Hornburger P."/>
            <person name="Mueller R.-W."/>
            <person name="Bruemmer F."/>
            <person name="Labrenz M."/>
            <person name="Spormann A.M."/>
            <person name="Op den Camp H."/>
            <person name="Overmann J."/>
            <person name="Amann R."/>
            <person name="Jetten M.S.M."/>
            <person name="Mascher T."/>
            <person name="Medema M.H."/>
            <person name="Devos D.P."/>
            <person name="Kaster A.-K."/>
            <person name="Ovreas L."/>
            <person name="Rohde M."/>
            <person name="Galperin M.Y."/>
            <person name="Jogler C."/>
        </authorList>
    </citation>
    <scope>NUCLEOTIDE SEQUENCE [LARGE SCALE GENOMIC DNA]</scope>
    <source>
        <strain evidence="1 2">ETA_A8</strain>
    </source>
</reference>